<dbReference type="EMBL" id="AHMU02000035">
    <property type="protein sequence ID" value="EMN22225.1"/>
    <property type="molecule type" value="Genomic_DNA"/>
</dbReference>
<reference evidence="1 2" key="1">
    <citation type="submission" date="2013-01" db="EMBL/GenBank/DDBJ databases">
        <authorList>
            <person name="Harkins D.M."/>
            <person name="Durkin A.S."/>
            <person name="Brinkac L.M."/>
            <person name="Haft D.H."/>
            <person name="Selengut J.D."/>
            <person name="Sanka R."/>
            <person name="DePew J."/>
            <person name="Purushe J."/>
            <person name="Hartskeerl R.A."/>
            <person name="Ahmed A."/>
            <person name="van der Linden H."/>
            <person name="Goris M.G.A."/>
            <person name="Vinetz J.M."/>
            <person name="Sutton G.G."/>
            <person name="Nierman W.C."/>
            <person name="Fouts D.E."/>
        </authorList>
    </citation>
    <scope>NUCLEOTIDE SEQUENCE [LARGE SCALE GENOMIC DNA]</scope>
    <source>
        <strain evidence="1 2">MAVJ 401</strain>
    </source>
</reference>
<protein>
    <submittedName>
        <fullName evidence="1">Uncharacterized protein</fullName>
    </submittedName>
</protein>
<accession>M6JRP5</accession>
<evidence type="ECO:0000313" key="1">
    <source>
        <dbReference type="EMBL" id="EMN22225.1"/>
    </source>
</evidence>
<name>M6JRP5_9LEPT</name>
<dbReference type="Proteomes" id="UP000012106">
    <property type="component" value="Unassembled WGS sequence"/>
</dbReference>
<organism evidence="1 2">
    <name type="scientific">Leptospira santarosai serovar Arenal str. MAVJ 401</name>
    <dbReference type="NCBI Taxonomy" id="1049976"/>
    <lineage>
        <taxon>Bacteria</taxon>
        <taxon>Pseudomonadati</taxon>
        <taxon>Spirochaetota</taxon>
        <taxon>Spirochaetia</taxon>
        <taxon>Leptospirales</taxon>
        <taxon>Leptospiraceae</taxon>
        <taxon>Leptospira</taxon>
    </lineage>
</organism>
<comment type="caution">
    <text evidence="1">The sequence shown here is derived from an EMBL/GenBank/DDBJ whole genome shotgun (WGS) entry which is preliminary data.</text>
</comment>
<sequence length="37" mass="4331">MKLSDYKPILENEAKFKDMAQLAKIKGYVVLFEKVLE</sequence>
<proteinExistence type="predicted"/>
<dbReference type="AlphaFoldDB" id="M6JRP5"/>
<evidence type="ECO:0000313" key="2">
    <source>
        <dbReference type="Proteomes" id="UP000012106"/>
    </source>
</evidence>
<gene>
    <name evidence="1" type="ORF">LEP1GSC063_0191</name>
</gene>